<dbReference type="STRING" id="29845.A0A1V6SCY5"/>
<evidence type="ECO:0000256" key="1">
    <source>
        <dbReference type="SAM" id="MobiDB-lite"/>
    </source>
</evidence>
<evidence type="ECO:0000313" key="2">
    <source>
        <dbReference type="EMBL" id="OQE11806.1"/>
    </source>
</evidence>
<evidence type="ECO:0000313" key="3">
    <source>
        <dbReference type="Proteomes" id="UP000191518"/>
    </source>
</evidence>
<dbReference type="AlphaFoldDB" id="A0A1V6SCY5"/>
<gene>
    <name evidence="2" type="ORF">PENVUL_c002G07311</name>
</gene>
<dbReference type="Proteomes" id="UP000191518">
    <property type="component" value="Unassembled WGS sequence"/>
</dbReference>
<sequence length="117" mass="13364">MCRQYFTLYEWCQCEEDAGNSVCAAHRRKGCAGVSVETVHMHCFCNSHATRGFKSEKETRKKENKARRSQDSLDEKDSFGRRWYQCFGVGELEASDLILGKWNSAGLTAFHDVDAMI</sequence>
<dbReference type="EMBL" id="MDYP01000002">
    <property type="protein sequence ID" value="OQE11806.1"/>
    <property type="molecule type" value="Genomic_DNA"/>
</dbReference>
<name>A0A1V6SCY5_9EURO</name>
<comment type="caution">
    <text evidence="2">The sequence shown here is derived from an EMBL/GenBank/DDBJ whole genome shotgun (WGS) entry which is preliminary data.</text>
</comment>
<feature type="region of interest" description="Disordered" evidence="1">
    <location>
        <begin position="53"/>
        <end position="76"/>
    </location>
</feature>
<reference evidence="3" key="1">
    <citation type="journal article" date="2017" name="Nat. Microbiol.">
        <title>Global analysis of biosynthetic gene clusters reveals vast potential of secondary metabolite production in Penicillium species.</title>
        <authorList>
            <person name="Nielsen J.C."/>
            <person name="Grijseels S."/>
            <person name="Prigent S."/>
            <person name="Ji B."/>
            <person name="Dainat J."/>
            <person name="Nielsen K.F."/>
            <person name="Frisvad J.C."/>
            <person name="Workman M."/>
            <person name="Nielsen J."/>
        </authorList>
    </citation>
    <scope>NUCLEOTIDE SEQUENCE [LARGE SCALE GENOMIC DNA]</scope>
    <source>
        <strain evidence="3">IBT 29486</strain>
    </source>
</reference>
<accession>A0A1V6SCY5</accession>
<proteinExistence type="predicted"/>
<protein>
    <submittedName>
        <fullName evidence="2">Uncharacterized protein</fullName>
    </submittedName>
</protein>
<organism evidence="2 3">
    <name type="scientific">Penicillium vulpinum</name>
    <dbReference type="NCBI Taxonomy" id="29845"/>
    <lineage>
        <taxon>Eukaryota</taxon>
        <taxon>Fungi</taxon>
        <taxon>Dikarya</taxon>
        <taxon>Ascomycota</taxon>
        <taxon>Pezizomycotina</taxon>
        <taxon>Eurotiomycetes</taxon>
        <taxon>Eurotiomycetidae</taxon>
        <taxon>Eurotiales</taxon>
        <taxon>Aspergillaceae</taxon>
        <taxon>Penicillium</taxon>
    </lineage>
</organism>
<keyword evidence="3" id="KW-1185">Reference proteome</keyword>